<evidence type="ECO:0000259" key="8">
    <source>
        <dbReference type="Pfam" id="PF12534"/>
    </source>
</evidence>
<reference evidence="9" key="1">
    <citation type="journal article" date="2023" name="G3 (Bethesda)">
        <title>Whole genome assembly and annotation of the endangered Caribbean coral Acropora cervicornis.</title>
        <authorList>
            <person name="Selwyn J.D."/>
            <person name="Vollmer S.V."/>
        </authorList>
    </citation>
    <scope>NUCLEOTIDE SEQUENCE</scope>
    <source>
        <strain evidence="9">K2</strain>
    </source>
</reference>
<keyword evidence="10" id="KW-1185">Reference proteome</keyword>
<feature type="transmembrane region" description="Helical" evidence="7">
    <location>
        <begin position="20"/>
        <end position="38"/>
    </location>
</feature>
<protein>
    <submittedName>
        <fullName evidence="9">Volume-regulated anion channel subunit LRRC8E</fullName>
    </submittedName>
</protein>
<comment type="caution">
    <text evidence="9">The sequence shown here is derived from an EMBL/GenBank/DDBJ whole genome shotgun (WGS) entry which is preliminary data.</text>
</comment>
<organism evidence="9 10">
    <name type="scientific">Acropora cervicornis</name>
    <name type="common">Staghorn coral</name>
    <dbReference type="NCBI Taxonomy" id="6130"/>
    <lineage>
        <taxon>Eukaryota</taxon>
        <taxon>Metazoa</taxon>
        <taxon>Cnidaria</taxon>
        <taxon>Anthozoa</taxon>
        <taxon>Hexacorallia</taxon>
        <taxon>Scleractinia</taxon>
        <taxon>Astrocoeniina</taxon>
        <taxon>Acroporidae</taxon>
        <taxon>Acropora</taxon>
    </lineage>
</organism>
<keyword evidence="2" id="KW-1003">Cell membrane</keyword>
<evidence type="ECO:0000256" key="3">
    <source>
        <dbReference type="ARBA" id="ARBA00022692"/>
    </source>
</evidence>
<dbReference type="Proteomes" id="UP001249851">
    <property type="component" value="Unassembled WGS sequence"/>
</dbReference>
<keyword evidence="4 7" id="KW-1133">Transmembrane helix</keyword>
<evidence type="ECO:0000256" key="2">
    <source>
        <dbReference type="ARBA" id="ARBA00022475"/>
    </source>
</evidence>
<evidence type="ECO:0000256" key="6">
    <source>
        <dbReference type="ARBA" id="ARBA00023157"/>
    </source>
</evidence>
<proteinExistence type="predicted"/>
<evidence type="ECO:0000313" key="9">
    <source>
        <dbReference type="EMBL" id="KAK2555680.1"/>
    </source>
</evidence>
<dbReference type="AlphaFoldDB" id="A0AAD9UZV2"/>
<sequence>MNNLEKIENKKYLITWWDLVDHYLLAAMLVVSVGSFGLQSSQDRLICLPAVNRSPITAGNDSALRNRSSSSVVSLFKMPDRRHYDYVDNECYEKMYGWNRCNLDDVDYATEVKGSFFQCSRTIGTSNSAQKN</sequence>
<dbReference type="Pfam" id="PF12534">
    <property type="entry name" value="Pannexin_like"/>
    <property type="match status" value="1"/>
</dbReference>
<accession>A0AAD9UZV2</accession>
<comment type="subcellular location">
    <subcellularLocation>
        <location evidence="1">Cell membrane</location>
    </subcellularLocation>
</comment>
<gene>
    <name evidence="9" type="ORF">P5673_022709</name>
</gene>
<feature type="domain" description="LRRC8 pannexin-like TM region" evidence="8">
    <location>
        <begin position="10"/>
        <end position="98"/>
    </location>
</feature>
<evidence type="ECO:0000256" key="7">
    <source>
        <dbReference type="SAM" id="Phobius"/>
    </source>
</evidence>
<evidence type="ECO:0000256" key="4">
    <source>
        <dbReference type="ARBA" id="ARBA00022989"/>
    </source>
</evidence>
<keyword evidence="5 7" id="KW-0472">Membrane</keyword>
<evidence type="ECO:0000256" key="1">
    <source>
        <dbReference type="ARBA" id="ARBA00004236"/>
    </source>
</evidence>
<name>A0AAD9UZV2_ACRCE</name>
<keyword evidence="6" id="KW-1015">Disulfide bond</keyword>
<reference evidence="9" key="2">
    <citation type="journal article" date="2023" name="Science">
        <title>Genomic signatures of disease resistance in endangered staghorn corals.</title>
        <authorList>
            <person name="Vollmer S.V."/>
            <person name="Selwyn J.D."/>
            <person name="Despard B.A."/>
            <person name="Roesel C.L."/>
        </authorList>
    </citation>
    <scope>NUCLEOTIDE SEQUENCE</scope>
    <source>
        <strain evidence="9">K2</strain>
    </source>
</reference>
<dbReference type="InterPro" id="IPR021040">
    <property type="entry name" value="LRRC8_Pannexin-like"/>
</dbReference>
<evidence type="ECO:0000256" key="5">
    <source>
        <dbReference type="ARBA" id="ARBA00023136"/>
    </source>
</evidence>
<dbReference type="GO" id="GO:0005886">
    <property type="term" value="C:plasma membrane"/>
    <property type="evidence" value="ECO:0007669"/>
    <property type="project" value="UniProtKB-SubCell"/>
</dbReference>
<keyword evidence="3 7" id="KW-0812">Transmembrane</keyword>
<dbReference type="EMBL" id="JARQWQ010000061">
    <property type="protein sequence ID" value="KAK2555680.1"/>
    <property type="molecule type" value="Genomic_DNA"/>
</dbReference>
<evidence type="ECO:0000313" key="10">
    <source>
        <dbReference type="Proteomes" id="UP001249851"/>
    </source>
</evidence>